<dbReference type="Gene3D" id="3.10.310.50">
    <property type="match status" value="2"/>
</dbReference>
<dbReference type="InterPro" id="IPR033438">
    <property type="entry name" value="MOLO1"/>
</dbReference>
<dbReference type="InterPro" id="IPR007621">
    <property type="entry name" value="TPM_dom"/>
</dbReference>
<dbReference type="PANTHER" id="PTHR33748:SF5">
    <property type="entry name" value="GROUND-LIKE DOMAIN-CONTAINING PROTEIN"/>
    <property type="match status" value="1"/>
</dbReference>
<gene>
    <name evidence="4" type="ORF">BRAFLDRAFT_76402</name>
</gene>
<dbReference type="eggNOG" id="ENOG502S8UF">
    <property type="taxonomic scope" value="Eukaryota"/>
</dbReference>
<dbReference type="AlphaFoldDB" id="C3Z361"/>
<accession>C3Z361</accession>
<evidence type="ECO:0000256" key="2">
    <source>
        <dbReference type="SAM" id="SignalP"/>
    </source>
</evidence>
<feature type="domain" description="TPM" evidence="3">
    <location>
        <begin position="253"/>
        <end position="368"/>
    </location>
</feature>
<name>C3Z361_BRAFL</name>
<dbReference type="GO" id="GO:0005892">
    <property type="term" value="C:acetylcholine-gated channel complex"/>
    <property type="evidence" value="ECO:0007669"/>
    <property type="project" value="InterPro"/>
</dbReference>
<organism>
    <name type="scientific">Branchiostoma floridae</name>
    <name type="common">Florida lancelet</name>
    <name type="synonym">Amphioxus</name>
    <dbReference type="NCBI Taxonomy" id="7739"/>
    <lineage>
        <taxon>Eukaryota</taxon>
        <taxon>Metazoa</taxon>
        <taxon>Chordata</taxon>
        <taxon>Cephalochordata</taxon>
        <taxon>Leptocardii</taxon>
        <taxon>Amphioxiformes</taxon>
        <taxon>Branchiostomatidae</taxon>
        <taxon>Branchiostoma</taxon>
    </lineage>
</organism>
<evidence type="ECO:0000259" key="3">
    <source>
        <dbReference type="Pfam" id="PF04536"/>
    </source>
</evidence>
<evidence type="ECO:0000256" key="1">
    <source>
        <dbReference type="SAM" id="Phobius"/>
    </source>
</evidence>
<feature type="signal peptide" evidence="2">
    <location>
        <begin position="1"/>
        <end position="30"/>
    </location>
</feature>
<dbReference type="InParanoid" id="C3Z361"/>
<keyword evidence="2" id="KW-0732">Signal</keyword>
<dbReference type="EMBL" id="GG666576">
    <property type="protein sequence ID" value="EEN52905.1"/>
    <property type="molecule type" value="Genomic_DNA"/>
</dbReference>
<sequence>MAGDRLPLRLSWTTWFLFIFLTGFLFVSNAQDDTGWDPADYPDPIRAPELCGRHNWSASFVCDPDGILTTSEANGLDLELITTLTDTPCPCEECPGKNDGYNIAVALMKRMDDSGGSTPRVRAQGFAMYLRSVAWDYGRCNEGVVILVSTKDRQIYTATGATAREKLTDDIVDDIYGETREYFTAGMWAEGLKEMATRYKKVFAGGSSSTTAAVVGTMFGVVGICGIADHLDLLLFTTLRDTPCPCESCPGENDGYNIAVALMKRMSKSGIAASSPRVRAQGFAMYLRAIAWDYGTCNEGVVILVSTEDRQVRLTSDLVAMIYTATGATAREKLLDAIVDNIYVETREYFTAGRWAAGLTEMVTRYKKVFQGDSSSVTAVVIGCTVGVVGVVGFCLCCVLCRRCKCEGGGSGTSSGYHHHNHWYHTSHYSGGYYDGGGGGGGYSSGGGGGDSRGGDGGGGGGF</sequence>
<proteinExistence type="predicted"/>
<evidence type="ECO:0000313" key="4">
    <source>
        <dbReference type="EMBL" id="EEN52905.1"/>
    </source>
</evidence>
<feature type="transmembrane region" description="Helical" evidence="1">
    <location>
        <begin position="377"/>
        <end position="401"/>
    </location>
</feature>
<dbReference type="Pfam" id="PF17175">
    <property type="entry name" value="MOLO1"/>
    <property type="match status" value="1"/>
</dbReference>
<feature type="chain" id="PRO_5002935931" description="TPM domain-containing protein" evidence="2">
    <location>
        <begin position="31"/>
        <end position="463"/>
    </location>
</feature>
<protein>
    <recommendedName>
        <fullName evidence="3">TPM domain-containing protein</fullName>
    </recommendedName>
</protein>
<keyword evidence="1" id="KW-1133">Transmembrane helix</keyword>
<dbReference type="PANTHER" id="PTHR33748">
    <property type="entry name" value="PROTEIN CBG04600"/>
    <property type="match status" value="1"/>
</dbReference>
<dbReference type="Pfam" id="PF04536">
    <property type="entry name" value="TPM_phosphatase"/>
    <property type="match status" value="1"/>
</dbReference>
<reference evidence="4" key="1">
    <citation type="journal article" date="2008" name="Nature">
        <title>The amphioxus genome and the evolution of the chordate karyotype.</title>
        <authorList>
            <consortium name="US DOE Joint Genome Institute (JGI-PGF)"/>
            <person name="Putnam N.H."/>
            <person name="Butts T."/>
            <person name="Ferrier D.E.K."/>
            <person name="Furlong R.F."/>
            <person name="Hellsten U."/>
            <person name="Kawashima T."/>
            <person name="Robinson-Rechavi M."/>
            <person name="Shoguchi E."/>
            <person name="Terry A."/>
            <person name="Yu J.-K."/>
            <person name="Benito-Gutierrez E.L."/>
            <person name="Dubchak I."/>
            <person name="Garcia-Fernandez J."/>
            <person name="Gibson-Brown J.J."/>
            <person name="Grigoriev I.V."/>
            <person name="Horton A.C."/>
            <person name="de Jong P.J."/>
            <person name="Jurka J."/>
            <person name="Kapitonov V.V."/>
            <person name="Kohara Y."/>
            <person name="Kuroki Y."/>
            <person name="Lindquist E."/>
            <person name="Lucas S."/>
            <person name="Osoegawa K."/>
            <person name="Pennacchio L.A."/>
            <person name="Salamov A.A."/>
            <person name="Satou Y."/>
            <person name="Sauka-Spengler T."/>
            <person name="Schmutz J."/>
            <person name="Shin-I T."/>
            <person name="Toyoda A."/>
            <person name="Bronner-Fraser M."/>
            <person name="Fujiyama A."/>
            <person name="Holland L.Z."/>
            <person name="Holland P.W.H."/>
            <person name="Satoh N."/>
            <person name="Rokhsar D.S."/>
        </authorList>
    </citation>
    <scope>NUCLEOTIDE SEQUENCE [LARGE SCALE GENOMIC DNA]</scope>
    <source>
        <strain evidence="4">S238N-H82</strain>
        <tissue evidence="4">Testes</tissue>
    </source>
</reference>
<keyword evidence="1" id="KW-0812">Transmembrane</keyword>
<keyword evidence="1" id="KW-0472">Membrane</keyword>